<keyword evidence="2" id="KW-0805">Transcription regulation</keyword>
<dbReference type="CDD" id="cd05466">
    <property type="entry name" value="PBP2_LTTR_substrate"/>
    <property type="match status" value="1"/>
</dbReference>
<keyword evidence="3" id="KW-0238">DNA-binding</keyword>
<evidence type="ECO:0000313" key="6">
    <source>
        <dbReference type="EMBL" id="MBU3842965.1"/>
    </source>
</evidence>
<sequence length="314" mass="36290">MLISFKMFMTVVEEMSISRAAARSFVTQQCVSDHIKRIEEEYKVILFNRRPKLSLTPAGEEMYKTLCKIAELESDLEKRLKSMQGVAVPKLTIGVNATRISIILPKLLSEYNKFFPNVIISFVIKDTRTLEQLLLKGEVDMIVDLNAHTSPQFNIISLGKDKLHFLISENLYHRYFKQEELLELSSGIKLDRIKDIPIASNFEGSTIDNIIQHYAERDGVKLNILYYTGEYETQLSLCCNDLAAAICPTMILKKVLEYNKESKNPIFIFPLENQTEELKIEIVTNKGIETPEYIQKFIELLINMMRESIEKYEK</sequence>
<feature type="domain" description="HTH lysR-type" evidence="5">
    <location>
        <begin position="1"/>
        <end position="56"/>
    </location>
</feature>
<dbReference type="InterPro" id="IPR000847">
    <property type="entry name" value="LysR_HTH_N"/>
</dbReference>
<dbReference type="PROSITE" id="PS50931">
    <property type="entry name" value="HTH_LYSR"/>
    <property type="match status" value="1"/>
</dbReference>
<reference evidence="6" key="1">
    <citation type="journal article" date="2021" name="PeerJ">
        <title>Extensive microbial diversity within the chicken gut microbiome revealed by metagenomics and culture.</title>
        <authorList>
            <person name="Gilroy R."/>
            <person name="Ravi A."/>
            <person name="Getino M."/>
            <person name="Pursley I."/>
            <person name="Horton D.L."/>
            <person name="Alikhan N.F."/>
            <person name="Baker D."/>
            <person name="Gharbi K."/>
            <person name="Hall N."/>
            <person name="Watson M."/>
            <person name="Adriaenssens E.M."/>
            <person name="Foster-Nyarko E."/>
            <person name="Jarju S."/>
            <person name="Secka A."/>
            <person name="Antonio M."/>
            <person name="Oren A."/>
            <person name="Chaudhuri R.R."/>
            <person name="La Ragione R."/>
            <person name="Hildebrand F."/>
            <person name="Pallen M.J."/>
        </authorList>
    </citation>
    <scope>NUCLEOTIDE SEQUENCE</scope>
    <source>
        <strain evidence="6">A6-441</strain>
    </source>
</reference>
<dbReference type="SUPFAM" id="SSF53850">
    <property type="entry name" value="Periplasmic binding protein-like II"/>
    <property type="match status" value="1"/>
</dbReference>
<reference evidence="6" key="2">
    <citation type="submission" date="2021-04" db="EMBL/GenBank/DDBJ databases">
        <authorList>
            <person name="Gilroy R."/>
        </authorList>
    </citation>
    <scope>NUCLEOTIDE SEQUENCE</scope>
    <source>
        <strain evidence="6">A6-441</strain>
    </source>
</reference>
<proteinExistence type="inferred from homology"/>
<comment type="similarity">
    <text evidence="1">Belongs to the LysR transcriptional regulatory family.</text>
</comment>
<evidence type="ECO:0000256" key="1">
    <source>
        <dbReference type="ARBA" id="ARBA00009437"/>
    </source>
</evidence>
<dbReference type="PANTHER" id="PTHR30126:SF40">
    <property type="entry name" value="HTH-TYPE TRANSCRIPTIONAL REGULATOR GLTR"/>
    <property type="match status" value="1"/>
</dbReference>
<dbReference type="InterPro" id="IPR036390">
    <property type="entry name" value="WH_DNA-bd_sf"/>
</dbReference>
<evidence type="ECO:0000256" key="2">
    <source>
        <dbReference type="ARBA" id="ARBA00023015"/>
    </source>
</evidence>
<evidence type="ECO:0000313" key="7">
    <source>
        <dbReference type="Proteomes" id="UP000724657"/>
    </source>
</evidence>
<dbReference type="Pfam" id="PF00126">
    <property type="entry name" value="HTH_1"/>
    <property type="match status" value="1"/>
</dbReference>
<dbReference type="GO" id="GO:0000976">
    <property type="term" value="F:transcription cis-regulatory region binding"/>
    <property type="evidence" value="ECO:0007669"/>
    <property type="project" value="TreeGrafter"/>
</dbReference>
<dbReference type="InterPro" id="IPR036388">
    <property type="entry name" value="WH-like_DNA-bd_sf"/>
</dbReference>
<dbReference type="Pfam" id="PF03466">
    <property type="entry name" value="LysR_substrate"/>
    <property type="match status" value="1"/>
</dbReference>
<organism evidence="6 7">
    <name type="scientific">Candidatus Fusobacterium pullicola</name>
    <dbReference type="NCBI Taxonomy" id="2838601"/>
    <lineage>
        <taxon>Bacteria</taxon>
        <taxon>Fusobacteriati</taxon>
        <taxon>Fusobacteriota</taxon>
        <taxon>Fusobacteriia</taxon>
        <taxon>Fusobacteriales</taxon>
        <taxon>Fusobacteriaceae</taxon>
        <taxon>Fusobacterium</taxon>
    </lineage>
</organism>
<dbReference type="Gene3D" id="1.10.10.10">
    <property type="entry name" value="Winged helix-like DNA-binding domain superfamily/Winged helix DNA-binding domain"/>
    <property type="match status" value="1"/>
</dbReference>
<comment type="caution">
    <text evidence="6">The sequence shown here is derived from an EMBL/GenBank/DDBJ whole genome shotgun (WGS) entry which is preliminary data.</text>
</comment>
<evidence type="ECO:0000259" key="5">
    <source>
        <dbReference type="PROSITE" id="PS50931"/>
    </source>
</evidence>
<name>A0A9E2NXQ5_9FUSO</name>
<protein>
    <submittedName>
        <fullName evidence="6">LysR family transcriptional regulator</fullName>
    </submittedName>
</protein>
<keyword evidence="4" id="KW-0804">Transcription</keyword>
<gene>
    <name evidence="6" type="ORF">IAA47_08320</name>
</gene>
<dbReference type="SUPFAM" id="SSF46785">
    <property type="entry name" value="Winged helix' DNA-binding domain"/>
    <property type="match status" value="1"/>
</dbReference>
<dbReference type="GO" id="GO:0003700">
    <property type="term" value="F:DNA-binding transcription factor activity"/>
    <property type="evidence" value="ECO:0007669"/>
    <property type="project" value="InterPro"/>
</dbReference>
<dbReference type="PANTHER" id="PTHR30126">
    <property type="entry name" value="HTH-TYPE TRANSCRIPTIONAL REGULATOR"/>
    <property type="match status" value="1"/>
</dbReference>
<dbReference type="AlphaFoldDB" id="A0A9E2NXQ5"/>
<accession>A0A9E2NXQ5</accession>
<dbReference type="Proteomes" id="UP000724657">
    <property type="component" value="Unassembled WGS sequence"/>
</dbReference>
<evidence type="ECO:0000256" key="3">
    <source>
        <dbReference type="ARBA" id="ARBA00023125"/>
    </source>
</evidence>
<evidence type="ECO:0000256" key="4">
    <source>
        <dbReference type="ARBA" id="ARBA00023163"/>
    </source>
</evidence>
<dbReference type="Gene3D" id="3.40.190.290">
    <property type="match status" value="1"/>
</dbReference>
<dbReference type="EMBL" id="JAHLFN010000074">
    <property type="protein sequence ID" value="MBU3842965.1"/>
    <property type="molecule type" value="Genomic_DNA"/>
</dbReference>
<dbReference type="InterPro" id="IPR005119">
    <property type="entry name" value="LysR_subst-bd"/>
</dbReference>